<organism evidence="2 3">
    <name type="scientific">Mycena venus</name>
    <dbReference type="NCBI Taxonomy" id="2733690"/>
    <lineage>
        <taxon>Eukaryota</taxon>
        <taxon>Fungi</taxon>
        <taxon>Dikarya</taxon>
        <taxon>Basidiomycota</taxon>
        <taxon>Agaricomycotina</taxon>
        <taxon>Agaricomycetes</taxon>
        <taxon>Agaricomycetidae</taxon>
        <taxon>Agaricales</taxon>
        <taxon>Marasmiineae</taxon>
        <taxon>Mycenaceae</taxon>
        <taxon>Mycena</taxon>
    </lineage>
</organism>
<comment type="caution">
    <text evidence="2">The sequence shown here is derived from an EMBL/GenBank/DDBJ whole genome shotgun (WGS) entry which is preliminary data.</text>
</comment>
<accession>A0A8H6XSY8</accession>
<dbReference type="EMBL" id="JACAZI010000013">
    <property type="protein sequence ID" value="KAF7345846.1"/>
    <property type="molecule type" value="Genomic_DNA"/>
</dbReference>
<feature type="region of interest" description="Disordered" evidence="1">
    <location>
        <begin position="1"/>
        <end position="24"/>
    </location>
</feature>
<name>A0A8H6XSY8_9AGAR</name>
<proteinExistence type="predicted"/>
<evidence type="ECO:0000256" key="1">
    <source>
        <dbReference type="SAM" id="MobiDB-lite"/>
    </source>
</evidence>
<keyword evidence="3" id="KW-1185">Reference proteome</keyword>
<feature type="compositionally biased region" description="Polar residues" evidence="1">
    <location>
        <begin position="1"/>
        <end position="13"/>
    </location>
</feature>
<protein>
    <submittedName>
        <fullName evidence="2">Uncharacterized protein</fullName>
    </submittedName>
</protein>
<sequence length="410" mass="45043">MSSSSARSNLTRATRSHKKDDAEELKANSITNPVVYNTREELLTALKTTCLENAEVDFSGSYFIAGNGADTICDELVQCIWDATGYQFVVKDRPKTKRAQTTRLCCSLDKARGSRHGEDMPKQGKLAKPRFSCRSRLRITCLQPGARNERLITVRMGHMRHDLYLDGGPEAANHGGHERTLEASISVKPLDSPSSLSQHTPSSNPCNTVPNVWFSQVGANAPRIVESTFVIEPAAAEALGILPARRVSTRPLIPKLRVALLCVPTTSLIEIQSIDSPVMLDLPESMTTTVAGLPIFWPPAGTLILDMNNDSDQDLKSSGGKETGQGKTWLPYDIDPRLPIDVTAYLRVGRNVMRFIQLVGMDNHTFVLYAYPVPLKAQDAESDLDSLFEDSQLAPGDRSLFNFRATVTVS</sequence>
<evidence type="ECO:0000313" key="2">
    <source>
        <dbReference type="EMBL" id="KAF7345846.1"/>
    </source>
</evidence>
<dbReference type="Proteomes" id="UP000620124">
    <property type="component" value="Unassembled WGS sequence"/>
</dbReference>
<gene>
    <name evidence="2" type="ORF">MVEN_01606300</name>
</gene>
<evidence type="ECO:0000313" key="3">
    <source>
        <dbReference type="Proteomes" id="UP000620124"/>
    </source>
</evidence>
<dbReference type="AlphaFoldDB" id="A0A8H6XSY8"/>
<dbReference type="OrthoDB" id="432299at2759"/>
<reference evidence="2" key="1">
    <citation type="submission" date="2020-05" db="EMBL/GenBank/DDBJ databases">
        <title>Mycena genomes resolve the evolution of fungal bioluminescence.</title>
        <authorList>
            <person name="Tsai I.J."/>
        </authorList>
    </citation>
    <scope>NUCLEOTIDE SEQUENCE</scope>
    <source>
        <strain evidence="2">CCC161011</strain>
    </source>
</reference>